<sequence>MEYLSRVLLVAQGFQGFRFHSLCRKFQLSHLFFADDLLMFCYGDLSSATLLLRAFLSFSEASGLRMNVQKSCLYANGVPAQVLQHICSAAGMKLASLPFSYLGVPITARKLSVLECFVLVEKYVLATLHNDWARIFILPKSIIKRIEDTCRNFLWRGSHIYISSPPVAWDHVCKEPEMGGLGIRKAYEWNIASVEKYIWWIASKKDHLWVKWINGIYLRGKDWRDMKCNVSSTWSWRRMCHVKEALMDGYMGDWWLKVGNEYSVQHGYQWLNCGGTIVPWGQFVWNRLGLPRQRFIAWMVMHQRLYTKARLARFGVGNDSLCCLCADAVETQVHLFFECIYSRKCIQIFLAKLGHFDGVLKLPEVIVDKMGREIQCRCRAVVSEHVLAKYDEWVIHLGC</sequence>
<dbReference type="Proteomes" id="UP001443914">
    <property type="component" value="Unassembled WGS sequence"/>
</dbReference>
<dbReference type="InterPro" id="IPR000477">
    <property type="entry name" value="RT_dom"/>
</dbReference>
<feature type="domain" description="Reverse transcriptase" evidence="1">
    <location>
        <begin position="1"/>
        <end position="106"/>
    </location>
</feature>
<dbReference type="Pfam" id="PF13966">
    <property type="entry name" value="zf-RVT"/>
    <property type="match status" value="1"/>
</dbReference>
<dbReference type="AlphaFoldDB" id="A0AAW1J7B0"/>
<reference evidence="2" key="1">
    <citation type="submission" date="2024-03" db="EMBL/GenBank/DDBJ databases">
        <title>WGS assembly of Saponaria officinalis var. Norfolk2.</title>
        <authorList>
            <person name="Jenkins J."/>
            <person name="Shu S."/>
            <person name="Grimwood J."/>
            <person name="Barry K."/>
            <person name="Goodstein D."/>
            <person name="Schmutz J."/>
            <person name="Leebens-Mack J."/>
            <person name="Osbourn A."/>
        </authorList>
    </citation>
    <scope>NUCLEOTIDE SEQUENCE [LARGE SCALE GENOMIC DNA]</scope>
    <source>
        <strain evidence="2">JIC</strain>
    </source>
</reference>
<accession>A0AAW1J7B0</accession>
<protein>
    <recommendedName>
        <fullName evidence="1">Reverse transcriptase domain-containing protein</fullName>
    </recommendedName>
</protein>
<evidence type="ECO:0000259" key="1">
    <source>
        <dbReference type="PROSITE" id="PS50878"/>
    </source>
</evidence>
<comment type="caution">
    <text evidence="2">The sequence shown here is derived from an EMBL/GenBank/DDBJ whole genome shotgun (WGS) entry which is preliminary data.</text>
</comment>
<organism evidence="2 3">
    <name type="scientific">Saponaria officinalis</name>
    <name type="common">Common soapwort</name>
    <name type="synonym">Lychnis saponaria</name>
    <dbReference type="NCBI Taxonomy" id="3572"/>
    <lineage>
        <taxon>Eukaryota</taxon>
        <taxon>Viridiplantae</taxon>
        <taxon>Streptophyta</taxon>
        <taxon>Embryophyta</taxon>
        <taxon>Tracheophyta</taxon>
        <taxon>Spermatophyta</taxon>
        <taxon>Magnoliopsida</taxon>
        <taxon>eudicotyledons</taxon>
        <taxon>Gunneridae</taxon>
        <taxon>Pentapetalae</taxon>
        <taxon>Caryophyllales</taxon>
        <taxon>Caryophyllaceae</taxon>
        <taxon>Caryophylleae</taxon>
        <taxon>Saponaria</taxon>
    </lineage>
</organism>
<dbReference type="PANTHER" id="PTHR33116">
    <property type="entry name" value="REVERSE TRANSCRIPTASE ZINC-BINDING DOMAIN-CONTAINING PROTEIN-RELATED-RELATED"/>
    <property type="match status" value="1"/>
</dbReference>
<keyword evidence="3" id="KW-1185">Reference proteome</keyword>
<dbReference type="PROSITE" id="PS50878">
    <property type="entry name" value="RT_POL"/>
    <property type="match status" value="1"/>
</dbReference>
<dbReference type="InterPro" id="IPR026960">
    <property type="entry name" value="RVT-Znf"/>
</dbReference>
<proteinExistence type="predicted"/>
<dbReference type="EMBL" id="JBDFQZ010000008">
    <property type="protein sequence ID" value="KAK9698345.1"/>
    <property type="molecule type" value="Genomic_DNA"/>
</dbReference>
<name>A0AAW1J7B0_SAPOF</name>
<evidence type="ECO:0000313" key="2">
    <source>
        <dbReference type="EMBL" id="KAK9698345.1"/>
    </source>
</evidence>
<dbReference type="PANTHER" id="PTHR33116:SF84">
    <property type="entry name" value="RNA-DIRECTED DNA POLYMERASE"/>
    <property type="match status" value="1"/>
</dbReference>
<evidence type="ECO:0000313" key="3">
    <source>
        <dbReference type="Proteomes" id="UP001443914"/>
    </source>
</evidence>
<gene>
    <name evidence="2" type="ORF">RND81_08G097500</name>
</gene>